<keyword evidence="1" id="KW-0235">DNA replication</keyword>
<evidence type="ECO:0000259" key="4">
    <source>
        <dbReference type="SMART" id="SM00306"/>
    </source>
</evidence>
<feature type="domain" description="DNA-directed DNA polymerase family A palm" evidence="6">
    <location>
        <begin position="781"/>
        <end position="1013"/>
    </location>
</feature>
<dbReference type="PANTHER" id="PTHR10133">
    <property type="entry name" value="DNA POLYMERASE I"/>
    <property type="match status" value="1"/>
</dbReference>
<dbReference type="Gene3D" id="2.170.16.10">
    <property type="entry name" value="Hedgehog/Intein (Hint) domain"/>
    <property type="match status" value="2"/>
</dbReference>
<dbReference type="InterPro" id="IPR002298">
    <property type="entry name" value="DNA_polymerase_A"/>
</dbReference>
<dbReference type="SUPFAM" id="SSF53098">
    <property type="entry name" value="Ribonuclease H-like"/>
    <property type="match status" value="1"/>
</dbReference>
<evidence type="ECO:0000259" key="3">
    <source>
        <dbReference type="SMART" id="SM00305"/>
    </source>
</evidence>
<evidence type="ECO:0000256" key="2">
    <source>
        <dbReference type="ARBA" id="ARBA00023109"/>
    </source>
</evidence>
<dbReference type="GO" id="GO:0006261">
    <property type="term" value="P:DNA-templated DNA replication"/>
    <property type="evidence" value="ECO:0007669"/>
    <property type="project" value="InterPro"/>
</dbReference>
<dbReference type="InterPro" id="IPR043502">
    <property type="entry name" value="DNA/RNA_pol_sf"/>
</dbReference>
<dbReference type="Pfam" id="PF01612">
    <property type="entry name" value="DNA_pol_A_exo1"/>
    <property type="match status" value="1"/>
</dbReference>
<evidence type="ECO:0000259" key="6">
    <source>
        <dbReference type="SMART" id="SM00482"/>
    </source>
</evidence>
<feature type="domain" description="Hint" evidence="3">
    <location>
        <begin position="724"/>
        <end position="769"/>
    </location>
</feature>
<dbReference type="SMART" id="SM00306">
    <property type="entry name" value="HintN"/>
    <property type="match status" value="1"/>
</dbReference>
<dbReference type="SUPFAM" id="SSF56672">
    <property type="entry name" value="DNA/RNA polymerases"/>
    <property type="match status" value="2"/>
</dbReference>
<dbReference type="InterPro" id="IPR003615">
    <property type="entry name" value="HNH_nuc"/>
</dbReference>
<dbReference type="GO" id="GO:0039693">
    <property type="term" value="P:viral DNA genome replication"/>
    <property type="evidence" value="ECO:0007669"/>
    <property type="project" value="UniProtKB-KW"/>
</dbReference>
<dbReference type="Gene3D" id="1.10.150.20">
    <property type="entry name" value="5' to 3' exonuclease, C-terminal subdomain"/>
    <property type="match status" value="1"/>
</dbReference>
<dbReference type="InterPro" id="IPR012337">
    <property type="entry name" value="RNaseH-like_sf"/>
</dbReference>
<dbReference type="SUPFAM" id="SSF51294">
    <property type="entry name" value="Hedgehog/intein (Hint) domain"/>
    <property type="match status" value="1"/>
</dbReference>
<keyword evidence="2" id="KW-1194">Viral DNA replication</keyword>
<evidence type="ECO:0000256" key="1">
    <source>
        <dbReference type="ARBA" id="ARBA00022705"/>
    </source>
</evidence>
<dbReference type="Pfam" id="PF00476">
    <property type="entry name" value="DNA_pol_A"/>
    <property type="match status" value="2"/>
</dbReference>
<dbReference type="InterPro" id="IPR036844">
    <property type="entry name" value="Hint_dom_sf"/>
</dbReference>
<dbReference type="GO" id="GO:0003677">
    <property type="term" value="F:DNA binding"/>
    <property type="evidence" value="ECO:0007669"/>
    <property type="project" value="InterPro"/>
</dbReference>
<dbReference type="CDD" id="cd00081">
    <property type="entry name" value="Hint"/>
    <property type="match status" value="1"/>
</dbReference>
<dbReference type="EMBL" id="BK014762">
    <property type="protein sequence ID" value="DAD74562.1"/>
    <property type="molecule type" value="Genomic_DNA"/>
</dbReference>
<feature type="domain" description="Hint" evidence="4">
    <location>
        <begin position="439"/>
        <end position="538"/>
    </location>
</feature>
<organism evidence="7">
    <name type="scientific">Myoviridae sp. ctZgq1</name>
    <dbReference type="NCBI Taxonomy" id="2826666"/>
    <lineage>
        <taxon>Viruses</taxon>
        <taxon>Duplodnaviria</taxon>
        <taxon>Heunggongvirae</taxon>
        <taxon>Uroviricota</taxon>
        <taxon>Caudoviricetes</taxon>
    </lineage>
</organism>
<evidence type="ECO:0000259" key="5">
    <source>
        <dbReference type="SMART" id="SM00474"/>
    </source>
</evidence>
<dbReference type="SUPFAM" id="SSF54060">
    <property type="entry name" value="His-Me finger endonucleases"/>
    <property type="match status" value="1"/>
</dbReference>
<dbReference type="InterPro" id="IPR044925">
    <property type="entry name" value="His-Me_finger_sf"/>
</dbReference>
<dbReference type="SMART" id="SM00482">
    <property type="entry name" value="POLAc"/>
    <property type="match status" value="1"/>
</dbReference>
<name>A0A8S5LXB4_9CAUD</name>
<dbReference type="NCBIfam" id="TIGR01443">
    <property type="entry name" value="intein_Cterm"/>
    <property type="match status" value="1"/>
</dbReference>
<dbReference type="InterPro" id="IPR036397">
    <property type="entry name" value="RNaseH_sf"/>
</dbReference>
<dbReference type="Pfam" id="PF14890">
    <property type="entry name" value="Intein_splicing"/>
    <property type="match status" value="1"/>
</dbReference>
<dbReference type="SMART" id="SM00474">
    <property type="entry name" value="35EXOc"/>
    <property type="match status" value="1"/>
</dbReference>
<feature type="domain" description="3'-5' exonuclease" evidence="5">
    <location>
        <begin position="13"/>
        <end position="217"/>
    </location>
</feature>
<dbReference type="InterPro" id="IPR001098">
    <property type="entry name" value="DNA-dir_DNA_pol_A_palm_dom"/>
</dbReference>
<sequence>MYNLFNKPTREHSIIVDTVSKLKKLAEKMKDLQEFAFDTETNTLQVAGENREFICVGISISWGRFNNYYIPMGHRRVEDYKRNLSIEVVQEYLQPIFNRDDVRIIGHNLKYDMHVLKRIGISIATKDFFDTMLASWLLDENTPNGLKQITSDNLNVPQTHFGEVINNVPAEVKKEFGLKATNKATFDLTLIDESAFYALDDPFYTYYNYMYLLDELEKDGMDKIYFKKMIPFMIVLFNMEERGITVDREALDEMNVNITKDMENLLYDMTEILGVEFNPNSNQQLQAILFGYVKDIKKPDEVNLKKGLSPIQEIREKYEGKKNWTEERIQKKIADLWEKYDETMGEWKVFVENGFDFKPTSTTSAGAPSTDSASLWTLSHKEYKVKRKREGVEFCSLLLEYKRLAKLKSAFIDGLESQLYDDGKAHCSFNQIGTTSGRISCIEESQLIKCVGEDKPIKDVKVGDMVYCYDDKGNLKVRKVLRVIDNGFRECISLNYRSTGTHEKGSLICTPDHRIRTLAGEWVEAKDLKPKQQISHLRRSEEVRPRLYGVNSLCMQEQLIIKKEVFNSEGFDYVIHHKDHNKSNNKLDNLELMSRSEHTSLHTNLLLKEGKIDTYTFCHSPRRVLFGEENPKYIKVTKQSLEKMLREAEGKITKVSMDFTAFKKKCKEVGFDYKKVASEYQNRYKEVDEKEFISTFFECEGSVNAISNKLSISRFKVNKYIKSLDLCFNHKVLDFEEVGVKHVYDLEVEEFHNFIASEICVHNCSSPNLQQLPKAHGDEDNYAIRKLFIGSIDPVTKKRKKIIAVDYSNLEIRCTAHLSGDPLLLDMFAHGKDIHGTTAINMFELTDCDDKSVKQKHPDLRQAAKILNFLLIYGGSASALYDSLRYDRGTPIDLGDKEHLAKYKKYGVKNGVDVAQVYIDKYFDSYKGVAQMIRENKKFARKHGFVYTIIKRKRRLEGINSSDNKIRSYCERLATNARVQGTASDIVSSAQVRLENDPWFEEHRCHMLVQVHDRPVGFR</sequence>
<dbReference type="Pfam" id="PF13392">
    <property type="entry name" value="HNH_3"/>
    <property type="match status" value="1"/>
</dbReference>
<evidence type="ECO:0000313" key="7">
    <source>
        <dbReference type="EMBL" id="DAD74562.1"/>
    </source>
</evidence>
<dbReference type="Gene3D" id="3.30.70.370">
    <property type="match status" value="1"/>
</dbReference>
<protein>
    <submittedName>
        <fullName evidence="7">DNA polymerase</fullName>
    </submittedName>
</protein>
<dbReference type="GO" id="GO:0003887">
    <property type="term" value="F:DNA-directed DNA polymerase activity"/>
    <property type="evidence" value="ECO:0007669"/>
    <property type="project" value="InterPro"/>
</dbReference>
<reference evidence="7" key="1">
    <citation type="journal article" date="2021" name="Proc. Natl. Acad. Sci. U.S.A.">
        <title>A Catalog of Tens of Thousands of Viruses from Human Metagenomes Reveals Hidden Associations with Chronic Diseases.</title>
        <authorList>
            <person name="Tisza M.J."/>
            <person name="Buck C.B."/>
        </authorList>
    </citation>
    <scope>NUCLEOTIDE SEQUENCE</scope>
    <source>
        <strain evidence="7">CtZgq1</strain>
    </source>
</reference>
<dbReference type="GO" id="GO:0006302">
    <property type="term" value="P:double-strand break repair"/>
    <property type="evidence" value="ECO:0007669"/>
    <property type="project" value="TreeGrafter"/>
</dbReference>
<dbReference type="InterPro" id="IPR003586">
    <property type="entry name" value="Hint_dom_C"/>
</dbReference>
<dbReference type="InterPro" id="IPR003587">
    <property type="entry name" value="Hint_dom_N"/>
</dbReference>
<dbReference type="Gene3D" id="1.20.1060.10">
    <property type="entry name" value="Taq DNA Polymerase, Chain T, domain 4"/>
    <property type="match status" value="1"/>
</dbReference>
<dbReference type="SMART" id="SM00305">
    <property type="entry name" value="HintC"/>
    <property type="match status" value="1"/>
</dbReference>
<dbReference type="GO" id="GO:0008408">
    <property type="term" value="F:3'-5' exonuclease activity"/>
    <property type="evidence" value="ECO:0007669"/>
    <property type="project" value="InterPro"/>
</dbReference>
<dbReference type="Gene3D" id="3.30.420.10">
    <property type="entry name" value="Ribonuclease H-like superfamily/Ribonuclease H"/>
    <property type="match status" value="1"/>
</dbReference>
<dbReference type="PANTHER" id="PTHR10133:SF27">
    <property type="entry name" value="DNA POLYMERASE NU"/>
    <property type="match status" value="1"/>
</dbReference>
<dbReference type="PROSITE" id="PS50818">
    <property type="entry name" value="INTEIN_C_TER"/>
    <property type="match status" value="1"/>
</dbReference>
<proteinExistence type="predicted"/>
<dbReference type="InterPro" id="IPR030934">
    <property type="entry name" value="Intein_C"/>
</dbReference>
<accession>A0A8S5LXB4</accession>
<dbReference type="CDD" id="cd06139">
    <property type="entry name" value="DNA_polA_I_Ecoli_like_exo"/>
    <property type="match status" value="1"/>
</dbReference>
<dbReference type="InterPro" id="IPR002562">
    <property type="entry name" value="3'-5'_exonuclease_dom"/>
</dbReference>